<dbReference type="PRINTS" id="PR01050">
    <property type="entry name" value="PYRUVTKNASE"/>
</dbReference>
<dbReference type="PANTHER" id="PTHR11817">
    <property type="entry name" value="PYRUVATE KINASE"/>
    <property type="match status" value="1"/>
</dbReference>
<keyword evidence="19" id="KW-1185">Reference proteome</keyword>
<dbReference type="FunFam" id="2.40.33.10:FF:000023">
    <property type="entry name" value="Pyruvate kinase PKM"/>
    <property type="match status" value="1"/>
</dbReference>
<dbReference type="GO" id="GO:0004743">
    <property type="term" value="F:pyruvate kinase activity"/>
    <property type="evidence" value="ECO:0007669"/>
    <property type="project" value="UniProtKB-EC"/>
</dbReference>
<evidence type="ECO:0000256" key="2">
    <source>
        <dbReference type="ARBA" id="ARBA00001958"/>
    </source>
</evidence>
<dbReference type="InterPro" id="IPR011004">
    <property type="entry name" value="Trimer_LpxA-like_sf"/>
</dbReference>
<evidence type="ECO:0000256" key="11">
    <source>
        <dbReference type="ARBA" id="ARBA00022842"/>
    </source>
</evidence>
<evidence type="ECO:0000313" key="19">
    <source>
        <dbReference type="Proteomes" id="UP001283361"/>
    </source>
</evidence>
<evidence type="ECO:0000256" key="5">
    <source>
        <dbReference type="ARBA" id="ARBA00012142"/>
    </source>
</evidence>
<dbReference type="InterPro" id="IPR040442">
    <property type="entry name" value="Pyrv_kinase-like_dom_sf"/>
</dbReference>
<reference evidence="18" key="1">
    <citation type="journal article" date="2023" name="G3 (Bethesda)">
        <title>A reference genome for the long-term kleptoplast-retaining sea slug Elysia crispata morphotype clarki.</title>
        <authorList>
            <person name="Eastman K.E."/>
            <person name="Pendleton A.L."/>
            <person name="Shaikh M.A."/>
            <person name="Suttiyut T."/>
            <person name="Ogas R."/>
            <person name="Tomko P."/>
            <person name="Gavelis G."/>
            <person name="Widhalm J.R."/>
            <person name="Wisecaver J.H."/>
        </authorList>
    </citation>
    <scope>NUCLEOTIDE SEQUENCE</scope>
    <source>
        <strain evidence="18">ECLA1</strain>
    </source>
</reference>
<evidence type="ECO:0000256" key="6">
    <source>
        <dbReference type="ARBA" id="ARBA00022679"/>
    </source>
</evidence>
<feature type="domain" description="Pyruvate kinase C-terminal" evidence="17">
    <location>
        <begin position="1081"/>
        <end position="1136"/>
    </location>
</feature>
<feature type="region of interest" description="Disordered" evidence="15">
    <location>
        <begin position="737"/>
        <end position="785"/>
    </location>
</feature>
<feature type="compositionally biased region" description="Polar residues" evidence="15">
    <location>
        <begin position="770"/>
        <end position="785"/>
    </location>
</feature>
<dbReference type="EMBL" id="JAWDGP010004109">
    <property type="protein sequence ID" value="KAK3767743.1"/>
    <property type="molecule type" value="Genomic_DNA"/>
</dbReference>
<dbReference type="Gene3D" id="2.160.10.10">
    <property type="entry name" value="Hexapeptide repeat proteins"/>
    <property type="match status" value="2"/>
</dbReference>
<keyword evidence="11 14" id="KW-0460">Magnesium</keyword>
<dbReference type="Pfam" id="PF00224">
    <property type="entry name" value="PK"/>
    <property type="match status" value="1"/>
</dbReference>
<evidence type="ECO:0000256" key="9">
    <source>
        <dbReference type="ARBA" id="ARBA00022777"/>
    </source>
</evidence>
<evidence type="ECO:0000256" key="4">
    <source>
        <dbReference type="ARBA" id="ARBA00008663"/>
    </source>
</evidence>
<comment type="similarity">
    <text evidence="4 14">Belongs to the pyruvate kinase family.</text>
</comment>
<comment type="caution">
    <text evidence="18">The sequence shown here is derived from an EMBL/GenBank/DDBJ whole genome shotgun (WGS) entry which is preliminary data.</text>
</comment>
<evidence type="ECO:0000256" key="10">
    <source>
        <dbReference type="ARBA" id="ARBA00022840"/>
    </source>
</evidence>
<dbReference type="SUPFAM" id="SSF51621">
    <property type="entry name" value="Phosphoenolpyruvate/pyruvate domain"/>
    <property type="match status" value="1"/>
</dbReference>
<dbReference type="InterPro" id="IPR036918">
    <property type="entry name" value="Pyrv_Knase_C_sf"/>
</dbReference>
<dbReference type="InterPro" id="IPR018209">
    <property type="entry name" value="Pyrv_Knase_AS"/>
</dbReference>
<dbReference type="FunFam" id="3.20.20.60:FF:000025">
    <property type="entry name" value="Pyruvate kinase"/>
    <property type="match status" value="1"/>
</dbReference>
<dbReference type="PROSITE" id="PS00110">
    <property type="entry name" value="PYRUVATE_KINASE"/>
    <property type="match status" value="1"/>
</dbReference>
<dbReference type="Proteomes" id="UP001283361">
    <property type="component" value="Unassembled WGS sequence"/>
</dbReference>
<evidence type="ECO:0000259" key="17">
    <source>
        <dbReference type="Pfam" id="PF02887"/>
    </source>
</evidence>
<evidence type="ECO:0000256" key="13">
    <source>
        <dbReference type="ARBA" id="ARBA00023317"/>
    </source>
</evidence>
<dbReference type="NCBIfam" id="NF004491">
    <property type="entry name" value="PRK05826.1"/>
    <property type="match status" value="1"/>
</dbReference>
<feature type="domain" description="Pyruvate kinase barrel" evidence="16">
    <location>
        <begin position="266"/>
        <end position="594"/>
    </location>
</feature>
<sequence length="1168" mass="126394">MRVGLVYTTPATVLPLYMSCLTHHDRKSEVDPLLGLYRFPNAARRTGSISLSHYDPCMRRRTKRACELEADNVSFTQCELEADRLYLLNPVRAVSGRAVSSKPSASLRAVSGRAVCPKPSVNCKRADYISSTQCELAISVWADRPCDSREELWKAPPGRFTIVVIYVVSIRGSAADPDCGRAEGHAGPLSISTRVGCLGQLGLIIRSALKSNFQYSDIHGFEFNVKDAEHKGEYYLQNQQLHAANANSRLEHLCALDIDSDPAQVRMTGIICTIGPATRDVQMLQKMIIEGMNIARMNFSHGTYDYHRETIENVRKAVAGFSESRSIAIALDTKGPEIRTGLIDGSGTAEACLVTGETLKITTDDAYMEKCSKDLIWLDYKNITKVVSEGSRVFIDDGLISVIVKQIGDNFLICEVENGGMLGSKKGCNLPGTAVDLPAVSEKDKQDLAFGVEMGVDMVFASFIRDANGIKEIRKALGPKGANIKIIAKLENHQGIRNFMEILEETDGVMVARGDMGIEIPPEKVFLAQKMMIGCCNRAGKPVICATQMLESMTKKPRATRSETSDVANAVLDGADCVMLSGETAKGSYPLETVRHMHKICREAESAIFHKQQFEDLRRETPLYTDSTHTIAIAAVEASFTCMAAAIIVLTTTGRSAHLVAAYRPRCPVLAVTRNPQTARQAHLYRGIFPIEYTALGYRGFKAALLSGGDPAVSQGSKPNKCVLLCACLGGGANARASSSSHSGHHRSSPHVTHTLDPPPHPPLLPPGTKESSVDATTNAKNEGGQSSGTYYWELDIDGRVLQVLIHARRMGIIKLHDPVVVVTGHLSGTGNTNMLRLVYCPADEEEGRGILYMPKINVTGHRSHRRHGSDVRSGRVKVGSEVKQGRRVKVGSEVTSGRRAKVGSEVTLGRRVKDGSEVTLGRRAKVGSEITSGRRAKVGSEVTLGRRVRVGSEVISGTRVKVGSEVTSGRRAKVGSEVTSGRRAKVGSEVTSGRRVKVGSEVTSGRRVRVGSEVTSGSRVKVGSEVTSGSRVKVGSGKRAKVGVTGGIRLKSKDGGHRSEHIEEQRWGSQVGSGRRAKMGVTEPKMEEWTADVDRRIWMAISLALERGLLKNNDPVVILTGWKPGSGATNTMRIIAAHDESDKELLPPIVGMSSVPSFHKGGDGKPQ</sequence>
<dbReference type="GO" id="GO:0005524">
    <property type="term" value="F:ATP binding"/>
    <property type="evidence" value="ECO:0007669"/>
    <property type="project" value="UniProtKB-KW"/>
</dbReference>
<keyword evidence="10" id="KW-0067">ATP-binding</keyword>
<proteinExistence type="inferred from homology"/>
<dbReference type="AlphaFoldDB" id="A0AAE1DFP2"/>
<dbReference type="InterPro" id="IPR001697">
    <property type="entry name" value="Pyr_Knase"/>
</dbReference>
<keyword evidence="12 14" id="KW-0324">Glycolysis</keyword>
<dbReference type="Pfam" id="PF02887">
    <property type="entry name" value="PK_C"/>
    <property type="match status" value="2"/>
</dbReference>
<organism evidence="18 19">
    <name type="scientific">Elysia crispata</name>
    <name type="common">lettuce slug</name>
    <dbReference type="NCBI Taxonomy" id="231223"/>
    <lineage>
        <taxon>Eukaryota</taxon>
        <taxon>Metazoa</taxon>
        <taxon>Spiralia</taxon>
        <taxon>Lophotrochozoa</taxon>
        <taxon>Mollusca</taxon>
        <taxon>Gastropoda</taxon>
        <taxon>Heterobranchia</taxon>
        <taxon>Euthyneura</taxon>
        <taxon>Panpulmonata</taxon>
        <taxon>Sacoglossa</taxon>
        <taxon>Placobranchoidea</taxon>
        <taxon>Plakobranchidae</taxon>
        <taxon>Elysia</taxon>
    </lineage>
</organism>
<gene>
    <name evidence="18" type="ORF">RRG08_052886</name>
</gene>
<dbReference type="InterPro" id="IPR015813">
    <property type="entry name" value="Pyrv/PenolPyrv_kinase-like_dom"/>
</dbReference>
<dbReference type="InterPro" id="IPR015806">
    <property type="entry name" value="Pyrv_Knase_insert_dom_sf"/>
</dbReference>
<dbReference type="Gene3D" id="3.40.1380.20">
    <property type="entry name" value="Pyruvate kinase, C-terminal domain"/>
    <property type="match status" value="3"/>
</dbReference>
<comment type="cofactor">
    <cofactor evidence="2">
        <name>K(+)</name>
        <dbReference type="ChEBI" id="CHEBI:29103"/>
    </cofactor>
</comment>
<dbReference type="EC" id="2.7.1.40" evidence="5 14"/>
<keyword evidence="6 14" id="KW-0808">Transferase</keyword>
<dbReference type="NCBIfam" id="NF004978">
    <property type="entry name" value="PRK06354.1"/>
    <property type="match status" value="1"/>
</dbReference>
<evidence type="ECO:0000256" key="15">
    <source>
        <dbReference type="SAM" id="MobiDB-lite"/>
    </source>
</evidence>
<comment type="catalytic activity">
    <reaction evidence="14">
        <text>pyruvate + ATP = phosphoenolpyruvate + ADP + H(+)</text>
        <dbReference type="Rhea" id="RHEA:18157"/>
        <dbReference type="ChEBI" id="CHEBI:15361"/>
        <dbReference type="ChEBI" id="CHEBI:15378"/>
        <dbReference type="ChEBI" id="CHEBI:30616"/>
        <dbReference type="ChEBI" id="CHEBI:58702"/>
        <dbReference type="ChEBI" id="CHEBI:456216"/>
        <dbReference type="EC" id="2.7.1.40"/>
    </reaction>
</comment>
<dbReference type="CDD" id="cd00288">
    <property type="entry name" value="Pyruvate_Kinase"/>
    <property type="match status" value="1"/>
</dbReference>
<dbReference type="NCBIfam" id="TIGR01064">
    <property type="entry name" value="pyruv_kin"/>
    <property type="match status" value="1"/>
</dbReference>
<dbReference type="InterPro" id="IPR011037">
    <property type="entry name" value="Pyrv_Knase-like_insert_dom_sf"/>
</dbReference>
<comment type="cofactor">
    <cofactor evidence="1">
        <name>Mg(2+)</name>
        <dbReference type="ChEBI" id="CHEBI:18420"/>
    </cofactor>
</comment>
<dbReference type="InterPro" id="IPR015795">
    <property type="entry name" value="Pyrv_Knase_C"/>
</dbReference>
<evidence type="ECO:0000256" key="12">
    <source>
        <dbReference type="ARBA" id="ARBA00023152"/>
    </source>
</evidence>
<accession>A0AAE1DFP2</accession>
<dbReference type="InterPro" id="IPR015793">
    <property type="entry name" value="Pyrv_Knase_brl"/>
</dbReference>
<dbReference type="SUPFAM" id="SSF52935">
    <property type="entry name" value="PK C-terminal domain-like"/>
    <property type="match status" value="3"/>
</dbReference>
<dbReference type="GO" id="GO:0016301">
    <property type="term" value="F:kinase activity"/>
    <property type="evidence" value="ECO:0007669"/>
    <property type="project" value="UniProtKB-KW"/>
</dbReference>
<feature type="region of interest" description="Disordered" evidence="15">
    <location>
        <begin position="1049"/>
        <end position="1082"/>
    </location>
</feature>
<evidence type="ECO:0000259" key="16">
    <source>
        <dbReference type="Pfam" id="PF00224"/>
    </source>
</evidence>
<keyword evidence="13" id="KW-0670">Pyruvate</keyword>
<evidence type="ECO:0000256" key="1">
    <source>
        <dbReference type="ARBA" id="ARBA00001946"/>
    </source>
</evidence>
<keyword evidence="8" id="KW-0547">Nucleotide-binding</keyword>
<feature type="compositionally biased region" description="Pro residues" evidence="15">
    <location>
        <begin position="757"/>
        <end position="766"/>
    </location>
</feature>
<evidence type="ECO:0000256" key="3">
    <source>
        <dbReference type="ARBA" id="ARBA00004997"/>
    </source>
</evidence>
<evidence type="ECO:0000313" key="18">
    <source>
        <dbReference type="EMBL" id="KAK3767743.1"/>
    </source>
</evidence>
<dbReference type="Gene3D" id="3.20.20.60">
    <property type="entry name" value="Phosphoenolpyruvate-binding domains"/>
    <property type="match status" value="1"/>
</dbReference>
<protein>
    <recommendedName>
        <fullName evidence="5 14">Pyruvate kinase</fullName>
        <ecNumber evidence="5 14">2.7.1.40</ecNumber>
    </recommendedName>
</protein>
<evidence type="ECO:0000256" key="8">
    <source>
        <dbReference type="ARBA" id="ARBA00022741"/>
    </source>
</evidence>
<dbReference type="GO" id="GO:0000287">
    <property type="term" value="F:magnesium ion binding"/>
    <property type="evidence" value="ECO:0007669"/>
    <property type="project" value="InterPro"/>
</dbReference>
<keyword evidence="7" id="KW-0479">Metal-binding</keyword>
<feature type="domain" description="Pyruvate kinase C-terminal" evidence="17">
    <location>
        <begin position="629"/>
        <end position="695"/>
    </location>
</feature>
<dbReference type="SUPFAM" id="SSF50800">
    <property type="entry name" value="PK beta-barrel domain-like"/>
    <property type="match status" value="1"/>
</dbReference>
<dbReference type="Gene3D" id="2.40.33.10">
    <property type="entry name" value="PK beta-barrel domain-like"/>
    <property type="match status" value="1"/>
</dbReference>
<evidence type="ECO:0000256" key="14">
    <source>
        <dbReference type="RuleBase" id="RU000504"/>
    </source>
</evidence>
<dbReference type="GO" id="GO:0030955">
    <property type="term" value="F:potassium ion binding"/>
    <property type="evidence" value="ECO:0007669"/>
    <property type="project" value="InterPro"/>
</dbReference>
<dbReference type="SUPFAM" id="SSF51161">
    <property type="entry name" value="Trimeric LpxA-like enzymes"/>
    <property type="match status" value="1"/>
</dbReference>
<comment type="pathway">
    <text evidence="3 14">Carbohydrate degradation; glycolysis; pyruvate from D-glyceraldehyde 3-phosphate: step 5/5.</text>
</comment>
<name>A0AAE1DFP2_9GAST</name>
<keyword evidence="9 14" id="KW-0418">Kinase</keyword>
<feature type="compositionally biased region" description="Basic and acidic residues" evidence="15">
    <location>
        <begin position="1052"/>
        <end position="1067"/>
    </location>
</feature>
<evidence type="ECO:0000256" key="7">
    <source>
        <dbReference type="ARBA" id="ARBA00022723"/>
    </source>
</evidence>